<comment type="caution">
    <text evidence="2">The sequence shown here is derived from an EMBL/GenBank/DDBJ whole genome shotgun (WGS) entry which is preliminary data.</text>
</comment>
<reference evidence="2 3" key="1">
    <citation type="submission" date="2017-06" db="EMBL/GenBank/DDBJ databases">
        <title>Genome sequence of Lactobacillus plantarum subsp. plantarum strain SRCM101258.</title>
        <authorList>
            <person name="Cho S.H."/>
        </authorList>
    </citation>
    <scope>NUCLEOTIDE SEQUENCE [LARGE SCALE GENOMIC DNA]</scope>
    <source>
        <strain evidence="2 3">SRCM101258</strain>
    </source>
</reference>
<keyword evidence="1" id="KW-0472">Membrane</keyword>
<keyword evidence="1" id="KW-0812">Transmembrane</keyword>
<accession>A0A2S3U9S5</accession>
<keyword evidence="1" id="KW-1133">Transmembrane helix</keyword>
<evidence type="ECO:0000256" key="1">
    <source>
        <dbReference type="SAM" id="Phobius"/>
    </source>
</evidence>
<name>A0A2S3U9S5_LACPN</name>
<sequence length="70" mass="8000">MNAILIHQIIWRRIIGNLLFTLPFSVLIQWFTGLIQRTGITALPLGIRIIIESSVFCVSHLRRQSISVLT</sequence>
<evidence type="ECO:0000313" key="2">
    <source>
        <dbReference type="EMBL" id="POD89111.1"/>
    </source>
</evidence>
<gene>
    <name evidence="2" type="ORF">S101258_00172</name>
</gene>
<dbReference type="Proteomes" id="UP000236990">
    <property type="component" value="Unassembled WGS sequence"/>
</dbReference>
<proteinExistence type="predicted"/>
<protein>
    <submittedName>
        <fullName evidence="2">Uncharacterized protein</fullName>
    </submittedName>
</protein>
<evidence type="ECO:0000313" key="3">
    <source>
        <dbReference type="Proteomes" id="UP000236990"/>
    </source>
</evidence>
<organism evidence="2 3">
    <name type="scientific">Lactiplantibacillus plantarum subsp. plantarum</name>
    <dbReference type="NCBI Taxonomy" id="337330"/>
    <lineage>
        <taxon>Bacteria</taxon>
        <taxon>Bacillati</taxon>
        <taxon>Bacillota</taxon>
        <taxon>Bacilli</taxon>
        <taxon>Lactobacillales</taxon>
        <taxon>Lactobacillaceae</taxon>
        <taxon>Lactiplantibacillus</taxon>
    </lineage>
</organism>
<dbReference type="AlphaFoldDB" id="A0A2S3U9S5"/>
<dbReference type="EMBL" id="NKCZ01000043">
    <property type="protein sequence ID" value="POD89111.1"/>
    <property type="molecule type" value="Genomic_DNA"/>
</dbReference>
<feature type="transmembrane region" description="Helical" evidence="1">
    <location>
        <begin position="14"/>
        <end position="35"/>
    </location>
</feature>